<dbReference type="AlphaFoldDB" id="A0A8B3RGS3"/>
<keyword evidence="1" id="KW-0805">Transcription regulation</keyword>
<keyword evidence="3" id="KW-0804">Transcription</keyword>
<gene>
    <name evidence="6" type="ORF">PG2011B_1312</name>
</gene>
<evidence type="ECO:0000259" key="5">
    <source>
        <dbReference type="PROSITE" id="PS50995"/>
    </source>
</evidence>
<dbReference type="InterPro" id="IPR036390">
    <property type="entry name" value="WH_DNA-bd_sf"/>
</dbReference>
<dbReference type="SMART" id="SM00347">
    <property type="entry name" value="HTH_MARR"/>
    <property type="match status" value="1"/>
</dbReference>
<dbReference type="EMBL" id="RSCO01000031">
    <property type="protein sequence ID" value="RYM93577.1"/>
    <property type="molecule type" value="Genomic_DNA"/>
</dbReference>
<accession>A0A8B3RGS3</accession>
<reference evidence="6 7" key="1">
    <citation type="journal article" date="2019" name="Appl. Environ. Microbiol.">
        <title>Dissecting the evolutionary development of the Bifidobacterium animalis species through comparative genomics analyses.</title>
        <authorList>
            <person name="Lugli G.A."/>
            <person name="Mancino W."/>
            <person name="Milani C."/>
            <person name="Duranti S."/>
            <person name="Mancabelli L."/>
            <person name="Napoli S."/>
            <person name="Mangifesta M."/>
            <person name="Viappiani A."/>
            <person name="Anzalone R."/>
            <person name="Longhi G."/>
            <person name="van Sinderen D."/>
            <person name="Ventura M."/>
            <person name="Turroni F."/>
        </authorList>
    </citation>
    <scope>NUCLEOTIDE SEQUENCE [LARGE SCALE GENOMIC DNA]</scope>
    <source>
        <strain evidence="6 7">2011B</strain>
    </source>
</reference>
<dbReference type="GO" id="GO:0003700">
    <property type="term" value="F:DNA-binding transcription factor activity"/>
    <property type="evidence" value="ECO:0007669"/>
    <property type="project" value="InterPro"/>
</dbReference>
<name>A0A8B3RGS3_BIFAN</name>
<dbReference type="RefSeq" id="WP_130077631.1">
    <property type="nucleotide sequence ID" value="NZ_RSCO01000031.1"/>
</dbReference>
<dbReference type="Proteomes" id="UP000293613">
    <property type="component" value="Unassembled WGS sequence"/>
</dbReference>
<dbReference type="InterPro" id="IPR036388">
    <property type="entry name" value="WH-like_DNA-bd_sf"/>
</dbReference>
<keyword evidence="2" id="KW-0238">DNA-binding</keyword>
<dbReference type="PANTHER" id="PTHR42756">
    <property type="entry name" value="TRANSCRIPTIONAL REGULATOR, MARR"/>
    <property type="match status" value="1"/>
</dbReference>
<evidence type="ECO:0000256" key="2">
    <source>
        <dbReference type="ARBA" id="ARBA00023125"/>
    </source>
</evidence>
<feature type="compositionally biased region" description="Polar residues" evidence="4">
    <location>
        <begin position="1"/>
        <end position="10"/>
    </location>
</feature>
<evidence type="ECO:0000313" key="7">
    <source>
        <dbReference type="Proteomes" id="UP000293613"/>
    </source>
</evidence>
<organism evidence="6 7">
    <name type="scientific">Bifidobacterium animalis subsp. lactis</name>
    <name type="common">Bifidobacterium lactis</name>
    <dbReference type="NCBI Taxonomy" id="302911"/>
    <lineage>
        <taxon>Bacteria</taxon>
        <taxon>Bacillati</taxon>
        <taxon>Actinomycetota</taxon>
        <taxon>Actinomycetes</taxon>
        <taxon>Bifidobacteriales</taxon>
        <taxon>Bifidobacteriaceae</taxon>
        <taxon>Bifidobacterium</taxon>
    </lineage>
</organism>
<proteinExistence type="predicted"/>
<dbReference type="Gene3D" id="1.10.10.10">
    <property type="entry name" value="Winged helix-like DNA-binding domain superfamily/Winged helix DNA-binding domain"/>
    <property type="match status" value="1"/>
</dbReference>
<dbReference type="PRINTS" id="PR00598">
    <property type="entry name" value="HTHMARR"/>
</dbReference>
<feature type="region of interest" description="Disordered" evidence="4">
    <location>
        <begin position="168"/>
        <end position="199"/>
    </location>
</feature>
<dbReference type="SUPFAM" id="SSF46785">
    <property type="entry name" value="Winged helix' DNA-binding domain"/>
    <property type="match status" value="1"/>
</dbReference>
<feature type="region of interest" description="Disordered" evidence="4">
    <location>
        <begin position="1"/>
        <end position="21"/>
    </location>
</feature>
<dbReference type="PROSITE" id="PS50995">
    <property type="entry name" value="HTH_MARR_2"/>
    <property type="match status" value="1"/>
</dbReference>
<protein>
    <submittedName>
        <fullName evidence="6">MarR family transcriptional regulator</fullName>
    </submittedName>
</protein>
<sequence>MGSEPAQGSSGARPASSADPGELKPSIMIRVLHNMIGRFWNLTLQGDPNVSSQNKSIIAYLDTQRDHDVFQYDIERKFSITRSTASRVLSLMEKKGLITRESVERDARVRKIMLTAQGEQIAHDLRSDAALLESTLMQGFSERERLELMRNLERMKLNLLRFKDDIACEGPPDARGSRTQDDAGNVNETPEDMKGDATT</sequence>
<feature type="domain" description="HTH marR-type" evidence="5">
    <location>
        <begin position="25"/>
        <end position="157"/>
    </location>
</feature>
<dbReference type="InterPro" id="IPR000835">
    <property type="entry name" value="HTH_MarR-typ"/>
</dbReference>
<dbReference type="PANTHER" id="PTHR42756:SF1">
    <property type="entry name" value="TRANSCRIPTIONAL REPRESSOR OF EMRAB OPERON"/>
    <property type="match status" value="1"/>
</dbReference>
<comment type="caution">
    <text evidence="6">The sequence shown here is derived from an EMBL/GenBank/DDBJ whole genome shotgun (WGS) entry which is preliminary data.</text>
</comment>
<evidence type="ECO:0000256" key="1">
    <source>
        <dbReference type="ARBA" id="ARBA00023015"/>
    </source>
</evidence>
<evidence type="ECO:0000256" key="4">
    <source>
        <dbReference type="SAM" id="MobiDB-lite"/>
    </source>
</evidence>
<dbReference type="GO" id="GO:0003677">
    <property type="term" value="F:DNA binding"/>
    <property type="evidence" value="ECO:0007669"/>
    <property type="project" value="UniProtKB-KW"/>
</dbReference>
<evidence type="ECO:0000256" key="3">
    <source>
        <dbReference type="ARBA" id="ARBA00023163"/>
    </source>
</evidence>
<dbReference type="Pfam" id="PF12802">
    <property type="entry name" value="MarR_2"/>
    <property type="match status" value="1"/>
</dbReference>
<evidence type="ECO:0000313" key="6">
    <source>
        <dbReference type="EMBL" id="RYM93577.1"/>
    </source>
</evidence>